<keyword evidence="3" id="KW-1185">Reference proteome</keyword>
<reference evidence="2" key="1">
    <citation type="submission" date="2023-04" db="EMBL/GenBank/DDBJ databases">
        <authorList>
            <person name="Vijverberg K."/>
            <person name="Xiong W."/>
            <person name="Schranz E."/>
        </authorList>
    </citation>
    <scope>NUCLEOTIDE SEQUENCE</scope>
</reference>
<sequence>MRFVTEKSGVQVAGNLRYATIQASALMVAAVDRVCRARNYVVACEKTILKDQVLTLENRTERLEDQVRSLTREKNVLPNKLAQCQCQLAQARVDGAIAWGDLQWVLEKGVVRVLDRVIDNTEFARGIKGVSKACEALGFERVKQLSSCSTTSGRSGALDPDHVARKAEEVDNTLVSLAEMDFTGLFHLGELDYNGFR</sequence>
<dbReference type="AlphaFoldDB" id="A0AA36EBU9"/>
<proteinExistence type="predicted"/>
<name>A0AA36EBU9_LACSI</name>
<accession>A0AA36EBU9</accession>
<protein>
    <submittedName>
        <fullName evidence="2">Uncharacterized protein</fullName>
    </submittedName>
</protein>
<dbReference type="Proteomes" id="UP001177003">
    <property type="component" value="Chromosome 6"/>
</dbReference>
<keyword evidence="1" id="KW-0175">Coiled coil</keyword>
<evidence type="ECO:0000313" key="3">
    <source>
        <dbReference type="Proteomes" id="UP001177003"/>
    </source>
</evidence>
<gene>
    <name evidence="2" type="ORF">LSALG_LOCUS29464</name>
</gene>
<organism evidence="2 3">
    <name type="scientific">Lactuca saligna</name>
    <name type="common">Willowleaf lettuce</name>
    <dbReference type="NCBI Taxonomy" id="75948"/>
    <lineage>
        <taxon>Eukaryota</taxon>
        <taxon>Viridiplantae</taxon>
        <taxon>Streptophyta</taxon>
        <taxon>Embryophyta</taxon>
        <taxon>Tracheophyta</taxon>
        <taxon>Spermatophyta</taxon>
        <taxon>Magnoliopsida</taxon>
        <taxon>eudicotyledons</taxon>
        <taxon>Gunneridae</taxon>
        <taxon>Pentapetalae</taxon>
        <taxon>asterids</taxon>
        <taxon>campanulids</taxon>
        <taxon>Asterales</taxon>
        <taxon>Asteraceae</taxon>
        <taxon>Cichorioideae</taxon>
        <taxon>Cichorieae</taxon>
        <taxon>Lactucinae</taxon>
        <taxon>Lactuca</taxon>
    </lineage>
</organism>
<dbReference type="EMBL" id="OX465082">
    <property type="protein sequence ID" value="CAI9290263.1"/>
    <property type="molecule type" value="Genomic_DNA"/>
</dbReference>
<evidence type="ECO:0000313" key="2">
    <source>
        <dbReference type="EMBL" id="CAI9290263.1"/>
    </source>
</evidence>
<feature type="coiled-coil region" evidence="1">
    <location>
        <begin position="46"/>
        <end position="73"/>
    </location>
</feature>
<evidence type="ECO:0000256" key="1">
    <source>
        <dbReference type="SAM" id="Coils"/>
    </source>
</evidence>